<proteinExistence type="predicted"/>
<reference evidence="1 2" key="1">
    <citation type="journal article" date="2019" name="Microorganisms">
        <title>Paenibacillus lutrae sp. nov., A Chitinolytic Species Isolated from A River Otter in Castril Natural Park, Granada, Spain.</title>
        <authorList>
            <person name="Rodriguez M."/>
            <person name="Reina J.C."/>
            <person name="Bejar V."/>
            <person name="Llamas I."/>
        </authorList>
    </citation>
    <scope>NUCLEOTIDE SEQUENCE [LARGE SCALE GENOMIC DNA]</scope>
    <source>
        <strain evidence="1 2">N10</strain>
    </source>
</reference>
<evidence type="ECO:0008006" key="3">
    <source>
        <dbReference type="Google" id="ProtNLM"/>
    </source>
</evidence>
<sequence length="83" mass="9972">MDKNLNEIKEIINEWNPIKIEPLLDDEYTVEVQLINDYLQKHEDITFSDLGEKINDIFDNKFKGYFIKTEESFYIAKKILKTK</sequence>
<protein>
    <recommendedName>
        <fullName evidence="3">DUF1871 domain-containing protein</fullName>
    </recommendedName>
</protein>
<dbReference type="SUPFAM" id="SSF116922">
    <property type="entry name" value="YugE-like"/>
    <property type="match status" value="1"/>
</dbReference>
<gene>
    <name evidence="1" type="ORF">EDM21_23350</name>
</gene>
<evidence type="ECO:0000313" key="1">
    <source>
        <dbReference type="EMBL" id="MVP02423.1"/>
    </source>
</evidence>
<organism evidence="1 2">
    <name type="scientific">Paenibacillus lutrae</name>
    <dbReference type="NCBI Taxonomy" id="2078573"/>
    <lineage>
        <taxon>Bacteria</taxon>
        <taxon>Bacillati</taxon>
        <taxon>Bacillota</taxon>
        <taxon>Bacilli</taxon>
        <taxon>Bacillales</taxon>
        <taxon>Paenibacillaceae</taxon>
        <taxon>Paenibacillus</taxon>
    </lineage>
</organism>
<evidence type="ECO:0000313" key="2">
    <source>
        <dbReference type="Proteomes" id="UP000490800"/>
    </source>
</evidence>
<keyword evidence="2" id="KW-1185">Reference proteome</keyword>
<dbReference type="RefSeq" id="WP_157338782.1">
    <property type="nucleotide sequence ID" value="NZ_RHLK01000024.1"/>
</dbReference>
<dbReference type="EMBL" id="RHLK01000024">
    <property type="protein sequence ID" value="MVP02423.1"/>
    <property type="molecule type" value="Genomic_DNA"/>
</dbReference>
<accession>A0A7X3K1N2</accession>
<comment type="caution">
    <text evidence="1">The sequence shown here is derived from an EMBL/GenBank/DDBJ whole genome shotgun (WGS) entry which is preliminary data.</text>
</comment>
<dbReference type="Proteomes" id="UP000490800">
    <property type="component" value="Unassembled WGS sequence"/>
</dbReference>
<dbReference type="OrthoDB" id="2665787at2"/>
<dbReference type="AlphaFoldDB" id="A0A7X3K1N2"/>
<dbReference type="Gene3D" id="1.10.340.20">
    <property type="entry name" value="Apc36109-like domain"/>
    <property type="match status" value="1"/>
</dbReference>
<dbReference type="InterPro" id="IPR023162">
    <property type="entry name" value="Apc36109-like_dom_sf"/>
</dbReference>
<name>A0A7X3K1N2_9BACL</name>